<protein>
    <recommendedName>
        <fullName evidence="4">Cytochrome b561 domain-containing protein</fullName>
    </recommendedName>
</protein>
<keyword evidence="1" id="KW-0812">Transmembrane</keyword>
<reference evidence="2 3" key="1">
    <citation type="journal article" date="2015" name="Genome Biol. Evol.">
        <title>Phylogenomic analyses indicate that early fungi evolved digesting cell walls of algal ancestors of land plants.</title>
        <authorList>
            <person name="Chang Y."/>
            <person name="Wang S."/>
            <person name="Sekimoto S."/>
            <person name="Aerts A.L."/>
            <person name="Choi C."/>
            <person name="Clum A."/>
            <person name="LaButti K.M."/>
            <person name="Lindquist E.A."/>
            <person name="Yee Ngan C."/>
            <person name="Ohm R.A."/>
            <person name="Salamov A.A."/>
            <person name="Grigoriev I.V."/>
            <person name="Spatafora J.W."/>
            <person name="Berbee M.L."/>
        </authorList>
    </citation>
    <scope>NUCLEOTIDE SEQUENCE [LARGE SCALE GENOMIC DNA]</scope>
    <source>
        <strain evidence="2 3">JEL478</strain>
    </source>
</reference>
<proteinExistence type="predicted"/>
<name>A0A139AYJ0_GONPJ</name>
<gene>
    <name evidence="2" type="ORF">M427DRAFT_40619</name>
</gene>
<keyword evidence="3" id="KW-1185">Reference proteome</keyword>
<feature type="transmembrane region" description="Helical" evidence="1">
    <location>
        <begin position="196"/>
        <end position="217"/>
    </location>
</feature>
<accession>A0A139AYJ0</accession>
<feature type="transmembrane region" description="Helical" evidence="1">
    <location>
        <begin position="59"/>
        <end position="82"/>
    </location>
</feature>
<sequence length="253" mass="27639">MSEPPPIPRYPGDAIVDAAHGTSGDISRPLPFIAHIALPSPFPCAFLSPPLPERGEPTAGIILALAWLVVAPMSVLIMRYRLLGSRSYIVHKTSMTAVGLGTLAAWTIAVVSTQLHGGAHFEPGHPVFGTFLTALVLVQLTWGYYLRREVWGTKHAFAKWAHRLVGFFILLLPLFIIEFGLYRYRFKIGYDTAPLLAVYPYVRTAVVGLFIGAAVYIEVARFLSSKLVRVGTVASAEDAQDGTEEQRPLLAGQ</sequence>
<evidence type="ECO:0008006" key="4">
    <source>
        <dbReference type="Google" id="ProtNLM"/>
    </source>
</evidence>
<dbReference type="Gene3D" id="1.20.120.1770">
    <property type="match status" value="1"/>
</dbReference>
<dbReference type="AlphaFoldDB" id="A0A139AYJ0"/>
<dbReference type="EMBL" id="KQ965732">
    <property type="protein sequence ID" value="KXS21796.1"/>
    <property type="molecule type" value="Genomic_DNA"/>
</dbReference>
<dbReference type="Proteomes" id="UP000070544">
    <property type="component" value="Unassembled WGS sequence"/>
</dbReference>
<feature type="transmembrane region" description="Helical" evidence="1">
    <location>
        <begin position="127"/>
        <end position="145"/>
    </location>
</feature>
<feature type="transmembrane region" description="Helical" evidence="1">
    <location>
        <begin position="165"/>
        <end position="184"/>
    </location>
</feature>
<feature type="transmembrane region" description="Helical" evidence="1">
    <location>
        <begin position="94"/>
        <end position="115"/>
    </location>
</feature>
<evidence type="ECO:0000313" key="3">
    <source>
        <dbReference type="Proteomes" id="UP000070544"/>
    </source>
</evidence>
<dbReference type="CDD" id="cd08760">
    <property type="entry name" value="Cyt_b561_FRRS1_like"/>
    <property type="match status" value="1"/>
</dbReference>
<keyword evidence="1" id="KW-0472">Membrane</keyword>
<evidence type="ECO:0000313" key="2">
    <source>
        <dbReference type="EMBL" id="KXS21796.1"/>
    </source>
</evidence>
<keyword evidence="1" id="KW-1133">Transmembrane helix</keyword>
<dbReference type="OrthoDB" id="10447197at2759"/>
<organism evidence="2 3">
    <name type="scientific">Gonapodya prolifera (strain JEL478)</name>
    <name type="common">Monoblepharis prolifera</name>
    <dbReference type="NCBI Taxonomy" id="1344416"/>
    <lineage>
        <taxon>Eukaryota</taxon>
        <taxon>Fungi</taxon>
        <taxon>Fungi incertae sedis</taxon>
        <taxon>Chytridiomycota</taxon>
        <taxon>Chytridiomycota incertae sedis</taxon>
        <taxon>Monoblepharidomycetes</taxon>
        <taxon>Monoblepharidales</taxon>
        <taxon>Gonapodyaceae</taxon>
        <taxon>Gonapodya</taxon>
    </lineage>
</organism>
<evidence type="ECO:0000256" key="1">
    <source>
        <dbReference type="SAM" id="Phobius"/>
    </source>
</evidence>